<gene>
    <name evidence="3" type="ORF">FHS52_002662</name>
    <name evidence="4" type="ORF">GRI59_13030</name>
</gene>
<dbReference type="Proteomes" id="UP000430021">
    <property type="component" value="Unassembled WGS sequence"/>
</dbReference>
<dbReference type="OrthoDB" id="8005547at2"/>
<dbReference type="AlphaFoldDB" id="A0A6I4UM78"/>
<organism evidence="4 5">
    <name type="scientific">Erythrobacter ramosus</name>
    <dbReference type="NCBI Taxonomy" id="35811"/>
    <lineage>
        <taxon>Bacteria</taxon>
        <taxon>Pseudomonadati</taxon>
        <taxon>Pseudomonadota</taxon>
        <taxon>Alphaproteobacteria</taxon>
        <taxon>Sphingomonadales</taxon>
        <taxon>Erythrobacteraceae</taxon>
        <taxon>Erythrobacter/Porphyrobacter group</taxon>
        <taxon>Erythrobacter</taxon>
    </lineage>
</organism>
<protein>
    <submittedName>
        <fullName evidence="4">DUF4142 domain-containing protein</fullName>
    </submittedName>
    <submittedName>
        <fullName evidence="3">Membrane protein</fullName>
    </submittedName>
</protein>
<proteinExistence type="predicted"/>
<evidence type="ECO:0000313" key="5">
    <source>
        <dbReference type="Proteomes" id="UP000430021"/>
    </source>
</evidence>
<dbReference type="PROSITE" id="PS51257">
    <property type="entry name" value="PROKAR_LIPOPROTEIN"/>
    <property type="match status" value="1"/>
</dbReference>
<dbReference type="InterPro" id="IPR025419">
    <property type="entry name" value="DUF4142"/>
</dbReference>
<evidence type="ECO:0000313" key="4">
    <source>
        <dbReference type="EMBL" id="MXP39526.1"/>
    </source>
</evidence>
<evidence type="ECO:0000313" key="6">
    <source>
        <dbReference type="Proteomes" id="UP000548685"/>
    </source>
</evidence>
<reference evidence="3 6" key="2">
    <citation type="submission" date="2020-08" db="EMBL/GenBank/DDBJ databases">
        <title>Genomic Encyclopedia of Type Strains, Phase IV (KMG-IV): sequencing the most valuable type-strain genomes for metagenomic binning, comparative biology and taxonomic classification.</title>
        <authorList>
            <person name="Goeker M."/>
        </authorList>
    </citation>
    <scope>NUCLEOTIDE SEQUENCE [LARGE SCALE GENOMIC DNA]</scope>
    <source>
        <strain evidence="3 6">DSM 8510</strain>
    </source>
</reference>
<dbReference type="EMBL" id="WTYB01000003">
    <property type="protein sequence ID" value="MXP39526.1"/>
    <property type="molecule type" value="Genomic_DNA"/>
</dbReference>
<evidence type="ECO:0000259" key="2">
    <source>
        <dbReference type="Pfam" id="PF13628"/>
    </source>
</evidence>
<dbReference type="PANTHER" id="PTHR38593">
    <property type="entry name" value="BLR2558 PROTEIN"/>
    <property type="match status" value="1"/>
</dbReference>
<dbReference type="RefSeq" id="WP_160761682.1">
    <property type="nucleotide sequence ID" value="NZ_BAAADZ010000011.1"/>
</dbReference>
<sequence>MRIPLLIAASLLATACDSPGTDENMAASGVGPAVNDASDALTEGPPSSLAFVQGIIRSNLYEIAAGNIALDKAEASSVRDFAQMMVTDHSKALETLEDAVGSSGQTLALPTNLDAEHQAKVDILQSLQGAAFDREYLSQQMTAHREALTLLKAYGGKGELAELRQFAQGAIPTVQKHHDWLEKNTPQPGTAMASGEATPTP</sequence>
<feature type="region of interest" description="Disordered" evidence="1">
    <location>
        <begin position="182"/>
        <end position="201"/>
    </location>
</feature>
<dbReference type="PANTHER" id="PTHR38593:SF1">
    <property type="entry name" value="BLR2558 PROTEIN"/>
    <property type="match status" value="1"/>
</dbReference>
<dbReference type="Proteomes" id="UP000548685">
    <property type="component" value="Unassembled WGS sequence"/>
</dbReference>
<dbReference type="InterPro" id="IPR012347">
    <property type="entry name" value="Ferritin-like"/>
</dbReference>
<feature type="domain" description="DUF4142" evidence="2">
    <location>
        <begin position="50"/>
        <end position="179"/>
    </location>
</feature>
<evidence type="ECO:0000313" key="3">
    <source>
        <dbReference type="EMBL" id="MBB3776670.1"/>
    </source>
</evidence>
<reference evidence="4 5" key="1">
    <citation type="submission" date="2019-12" db="EMBL/GenBank/DDBJ databases">
        <title>Genomic-based taxomic classification of the family Erythrobacteraceae.</title>
        <authorList>
            <person name="Xu L."/>
        </authorList>
    </citation>
    <scope>NUCLEOTIDE SEQUENCE [LARGE SCALE GENOMIC DNA]</scope>
    <source>
        <strain evidence="4 5">JCM 10282</strain>
    </source>
</reference>
<accession>A0A6I4UM78</accession>
<keyword evidence="6" id="KW-1185">Reference proteome</keyword>
<dbReference type="Gene3D" id="1.20.1260.10">
    <property type="match status" value="1"/>
</dbReference>
<evidence type="ECO:0000256" key="1">
    <source>
        <dbReference type="SAM" id="MobiDB-lite"/>
    </source>
</evidence>
<dbReference type="EMBL" id="JACICE010000003">
    <property type="protein sequence ID" value="MBB3776670.1"/>
    <property type="molecule type" value="Genomic_DNA"/>
</dbReference>
<comment type="caution">
    <text evidence="4">The sequence shown here is derived from an EMBL/GenBank/DDBJ whole genome shotgun (WGS) entry which is preliminary data.</text>
</comment>
<dbReference type="Pfam" id="PF13628">
    <property type="entry name" value="DUF4142"/>
    <property type="match status" value="1"/>
</dbReference>
<name>A0A6I4UM78_9SPHN</name>